<dbReference type="AlphaFoldDB" id="A0A9P0EGN5"/>
<dbReference type="GO" id="GO:0005739">
    <property type="term" value="C:mitochondrion"/>
    <property type="evidence" value="ECO:0007669"/>
    <property type="project" value="TreeGrafter"/>
</dbReference>
<dbReference type="PANTHER" id="PTHR43353">
    <property type="entry name" value="SUCCINATE-SEMIALDEHYDE DEHYDROGENASE, MITOCHONDRIAL"/>
    <property type="match status" value="1"/>
</dbReference>
<evidence type="ECO:0000256" key="1">
    <source>
        <dbReference type="ARBA" id="ARBA00005176"/>
    </source>
</evidence>
<evidence type="ECO:0000313" key="7">
    <source>
        <dbReference type="EMBL" id="CAH1393591.1"/>
    </source>
</evidence>
<dbReference type="EMBL" id="OV725078">
    <property type="protein sequence ID" value="CAH1393591.1"/>
    <property type="molecule type" value="Genomic_DNA"/>
</dbReference>
<keyword evidence="8" id="KW-1185">Reference proteome</keyword>
<dbReference type="Gene3D" id="3.40.309.10">
    <property type="entry name" value="Aldehyde Dehydrogenase, Chain A, domain 2"/>
    <property type="match status" value="1"/>
</dbReference>
<dbReference type="InterPro" id="IPR016163">
    <property type="entry name" value="Ald_DH_C"/>
</dbReference>
<dbReference type="InterPro" id="IPR015590">
    <property type="entry name" value="Aldehyde_DH_dom"/>
</dbReference>
<dbReference type="GO" id="GO:0004777">
    <property type="term" value="F:succinate-semialdehyde dehydrogenase (NAD+) activity"/>
    <property type="evidence" value="ECO:0007669"/>
    <property type="project" value="TreeGrafter"/>
</dbReference>
<dbReference type="Pfam" id="PF00171">
    <property type="entry name" value="Aldedh"/>
    <property type="match status" value="1"/>
</dbReference>
<dbReference type="Gene3D" id="3.40.605.10">
    <property type="entry name" value="Aldehyde Dehydrogenase, Chain A, domain 1"/>
    <property type="match status" value="1"/>
</dbReference>
<dbReference type="FunFam" id="3.40.605.10:FF:000005">
    <property type="entry name" value="Succinate-semialdehyde dehydrogenase I"/>
    <property type="match status" value="1"/>
</dbReference>
<evidence type="ECO:0000256" key="2">
    <source>
        <dbReference type="ARBA" id="ARBA00009986"/>
    </source>
</evidence>
<sequence length="508" mass="54952">MLNFRKLLTLKMLPNHQLVAAAPMNYSTVQNSAYINGKWINASKGQFFKVFNPANGQCIADVPNLGVEDVSEAIDVAEKAFQSWSNKPGKERSQFLRKWFNVITENSESIAKILSDESGKPFSEALGEVQYGNSFVEWFSEEARRVNGEILSSPVSTRELMHIKQPVGVAALITPWNFPLAMITRKAGAALAAGCTCVIKPAEDTPLTALILMECAEKAGIPAGVLNVVPCDRNNAASVGQLLCENPKVGVITFTGSTAVGKLLYKQCSGSVKRIALELGGNAPFIVFKSADLTKAVLGAVGAKFRNCGQTCVSPNRFLIENDIFDEFVNSITSYIKENITFDSKSTGKMQIGPLINKAQLEKVDNIVQDAIKKGAKVHIGGKKASDVGELFYEPTVLTNVTPDMICYNEEIFGPVISCIKFSDENEALKVANGTNSGLAGYFYSKDVSQIFRVSKKIQVGMVGINEGIISTAEAAFGGIKESGLGREGSHHGIEEFVNIKYLCFGDL</sequence>
<dbReference type="GO" id="GO:0009450">
    <property type="term" value="P:gamma-aminobutyric acid catabolic process"/>
    <property type="evidence" value="ECO:0007669"/>
    <property type="project" value="TreeGrafter"/>
</dbReference>
<dbReference type="PROSITE" id="PS00687">
    <property type="entry name" value="ALDEHYDE_DEHYDR_GLU"/>
    <property type="match status" value="1"/>
</dbReference>
<comment type="similarity">
    <text evidence="2 5">Belongs to the aldehyde dehydrogenase family.</text>
</comment>
<dbReference type="InterPro" id="IPR016161">
    <property type="entry name" value="Ald_DH/histidinol_DH"/>
</dbReference>
<dbReference type="InterPro" id="IPR050740">
    <property type="entry name" value="Aldehyde_DH_Superfamily"/>
</dbReference>
<organism evidence="7 8">
    <name type="scientific">Nezara viridula</name>
    <name type="common">Southern green stink bug</name>
    <name type="synonym">Cimex viridulus</name>
    <dbReference type="NCBI Taxonomy" id="85310"/>
    <lineage>
        <taxon>Eukaryota</taxon>
        <taxon>Metazoa</taxon>
        <taxon>Ecdysozoa</taxon>
        <taxon>Arthropoda</taxon>
        <taxon>Hexapoda</taxon>
        <taxon>Insecta</taxon>
        <taxon>Pterygota</taxon>
        <taxon>Neoptera</taxon>
        <taxon>Paraneoptera</taxon>
        <taxon>Hemiptera</taxon>
        <taxon>Heteroptera</taxon>
        <taxon>Panheteroptera</taxon>
        <taxon>Pentatomomorpha</taxon>
        <taxon>Pentatomoidea</taxon>
        <taxon>Pentatomidae</taxon>
        <taxon>Pentatominae</taxon>
        <taxon>Nezara</taxon>
    </lineage>
</organism>
<dbReference type="InterPro" id="IPR016162">
    <property type="entry name" value="Ald_DH_N"/>
</dbReference>
<proteinExistence type="inferred from homology"/>
<dbReference type="OrthoDB" id="310895at2759"/>
<accession>A0A9P0EGN5</accession>
<name>A0A9P0EGN5_NEZVI</name>
<evidence type="ECO:0000259" key="6">
    <source>
        <dbReference type="Pfam" id="PF00171"/>
    </source>
</evidence>
<dbReference type="SUPFAM" id="SSF53720">
    <property type="entry name" value="ALDH-like"/>
    <property type="match status" value="1"/>
</dbReference>
<dbReference type="InterPro" id="IPR029510">
    <property type="entry name" value="Ald_DH_CS_GLU"/>
</dbReference>
<evidence type="ECO:0000256" key="3">
    <source>
        <dbReference type="ARBA" id="ARBA00023002"/>
    </source>
</evidence>
<dbReference type="PANTHER" id="PTHR43353:SF5">
    <property type="entry name" value="SUCCINATE-SEMIALDEHYDE DEHYDROGENASE, MITOCHONDRIAL"/>
    <property type="match status" value="1"/>
</dbReference>
<gene>
    <name evidence="7" type="ORF">NEZAVI_LOCUS4236</name>
</gene>
<keyword evidence="3 5" id="KW-0560">Oxidoreductase</keyword>
<feature type="domain" description="Aldehyde dehydrogenase" evidence="6">
    <location>
        <begin position="39"/>
        <end position="502"/>
    </location>
</feature>
<feature type="active site" evidence="4">
    <location>
        <position position="278"/>
    </location>
</feature>
<evidence type="ECO:0000256" key="5">
    <source>
        <dbReference type="RuleBase" id="RU003345"/>
    </source>
</evidence>
<comment type="pathway">
    <text evidence="1">Amino-acid degradation; 4-aminobutanoate degradation.</text>
</comment>
<evidence type="ECO:0000313" key="8">
    <source>
        <dbReference type="Proteomes" id="UP001152798"/>
    </source>
</evidence>
<dbReference type="Proteomes" id="UP001152798">
    <property type="component" value="Chromosome 2"/>
</dbReference>
<dbReference type="FunFam" id="3.40.309.10:FF:000004">
    <property type="entry name" value="Succinate-semialdehyde dehydrogenase I"/>
    <property type="match status" value="1"/>
</dbReference>
<evidence type="ECO:0000256" key="4">
    <source>
        <dbReference type="PROSITE-ProRule" id="PRU10007"/>
    </source>
</evidence>
<dbReference type="CDD" id="cd07103">
    <property type="entry name" value="ALDH_F5_SSADH_GabD"/>
    <property type="match status" value="1"/>
</dbReference>
<reference evidence="7" key="1">
    <citation type="submission" date="2022-01" db="EMBL/GenBank/DDBJ databases">
        <authorList>
            <person name="King R."/>
        </authorList>
    </citation>
    <scope>NUCLEOTIDE SEQUENCE</scope>
</reference>
<protein>
    <recommendedName>
        <fullName evidence="6">Aldehyde dehydrogenase domain-containing protein</fullName>
    </recommendedName>
</protein>